<dbReference type="EMBL" id="QKKF02002576">
    <property type="protein sequence ID" value="RZF48326.1"/>
    <property type="molecule type" value="Genomic_DNA"/>
</dbReference>
<dbReference type="GO" id="GO:0016020">
    <property type="term" value="C:membrane"/>
    <property type="evidence" value="ECO:0007669"/>
    <property type="project" value="TreeGrafter"/>
</dbReference>
<evidence type="ECO:0000313" key="4">
    <source>
        <dbReference type="Proteomes" id="UP000291343"/>
    </source>
</evidence>
<dbReference type="AlphaFoldDB" id="A0A482XR90"/>
<comment type="caution">
    <text evidence="3">The sequence shown here is derived from an EMBL/GenBank/DDBJ whole genome shotgun (WGS) entry which is preliminary data.</text>
</comment>
<proteinExistence type="predicted"/>
<name>A0A482XR90_LAOST</name>
<dbReference type="InParanoid" id="A0A482XR90"/>
<accession>A0A482XR90</accession>
<organism evidence="3 4">
    <name type="scientific">Laodelphax striatellus</name>
    <name type="common">Small brown planthopper</name>
    <name type="synonym">Delphax striatella</name>
    <dbReference type="NCBI Taxonomy" id="195883"/>
    <lineage>
        <taxon>Eukaryota</taxon>
        <taxon>Metazoa</taxon>
        <taxon>Ecdysozoa</taxon>
        <taxon>Arthropoda</taxon>
        <taxon>Hexapoda</taxon>
        <taxon>Insecta</taxon>
        <taxon>Pterygota</taxon>
        <taxon>Neoptera</taxon>
        <taxon>Paraneoptera</taxon>
        <taxon>Hemiptera</taxon>
        <taxon>Auchenorrhyncha</taxon>
        <taxon>Fulgoroidea</taxon>
        <taxon>Delphacidae</taxon>
        <taxon>Criomorphinae</taxon>
        <taxon>Laodelphax</taxon>
    </lineage>
</organism>
<keyword evidence="1" id="KW-0812">Transmembrane</keyword>
<reference evidence="3 4" key="1">
    <citation type="journal article" date="2017" name="Gigascience">
        <title>Genome sequence of the small brown planthopper, Laodelphax striatellus.</title>
        <authorList>
            <person name="Zhu J."/>
            <person name="Jiang F."/>
            <person name="Wang X."/>
            <person name="Yang P."/>
            <person name="Bao Y."/>
            <person name="Zhao W."/>
            <person name="Wang W."/>
            <person name="Lu H."/>
            <person name="Wang Q."/>
            <person name="Cui N."/>
            <person name="Li J."/>
            <person name="Chen X."/>
            <person name="Luo L."/>
            <person name="Yu J."/>
            <person name="Kang L."/>
            <person name="Cui F."/>
        </authorList>
    </citation>
    <scope>NUCLEOTIDE SEQUENCE [LARGE SCALE GENOMIC DNA]</scope>
    <source>
        <strain evidence="3">Lst14</strain>
    </source>
</reference>
<dbReference type="PANTHER" id="PTHR21879:SF14">
    <property type="entry name" value="OSIRIS 8"/>
    <property type="match status" value="1"/>
</dbReference>
<feature type="signal peptide" evidence="2">
    <location>
        <begin position="1"/>
        <end position="18"/>
    </location>
</feature>
<dbReference type="Proteomes" id="UP000291343">
    <property type="component" value="Unassembled WGS sequence"/>
</dbReference>
<dbReference type="Pfam" id="PF07898">
    <property type="entry name" value="DUF1676"/>
    <property type="match status" value="1"/>
</dbReference>
<keyword evidence="2" id="KW-0732">Signal</keyword>
<dbReference type="InterPro" id="IPR012464">
    <property type="entry name" value="DUF1676"/>
</dbReference>
<protein>
    <submittedName>
        <fullName evidence="3">Uncharacterized protein</fullName>
    </submittedName>
</protein>
<feature type="chain" id="PRO_5019858701" evidence="2">
    <location>
        <begin position="19"/>
        <end position="239"/>
    </location>
</feature>
<feature type="transmembrane region" description="Helical" evidence="1">
    <location>
        <begin position="143"/>
        <end position="164"/>
    </location>
</feature>
<keyword evidence="1" id="KW-1133">Transmembrane helix</keyword>
<evidence type="ECO:0000256" key="2">
    <source>
        <dbReference type="SAM" id="SignalP"/>
    </source>
</evidence>
<dbReference type="PANTHER" id="PTHR21879">
    <property type="entry name" value="FI03362P-RELATED-RELATED"/>
    <property type="match status" value="1"/>
</dbReference>
<evidence type="ECO:0000256" key="1">
    <source>
        <dbReference type="SAM" id="Phobius"/>
    </source>
</evidence>
<keyword evidence="4" id="KW-1185">Reference proteome</keyword>
<dbReference type="OrthoDB" id="6620280at2759"/>
<keyword evidence="1" id="KW-0472">Membrane</keyword>
<sequence length="239" mass="25728">MKLSATLLLCLFCALARSEDASSGLNAIYKTVEKCSADRDIGVCLKLKAVALMDRALRQPEPIAVTDFVSVVKDPSSVQIVPENESETDIAARLPRSYDEKSRSLDQMLWDRLHKFLQTRTLQFSIPADVLEGRKKKDKGGHMMIGALAMGGMMIQMVMAKIALIAGKALLIGKIALLLSAIIGLKKLVGGGGGGDSHPQVIYAHGGGDHGSWGRSIPLPLAHEENKAHEMAYSAQVPQ</sequence>
<gene>
    <name evidence="3" type="ORF">LSTR_LSTR010289</name>
</gene>
<evidence type="ECO:0000313" key="3">
    <source>
        <dbReference type="EMBL" id="RZF48326.1"/>
    </source>
</evidence>